<keyword evidence="2" id="KW-1003">Cell membrane</keyword>
<reference evidence="7 8" key="1">
    <citation type="journal article" date="2014" name="BMC Genomics">
        <title>Comparison of environmental and isolate Sulfobacillus genomes reveals diverse carbon, sulfur, nitrogen, and hydrogen metabolisms.</title>
        <authorList>
            <person name="Justice N.B."/>
            <person name="Norman A."/>
            <person name="Brown C.T."/>
            <person name="Singh A."/>
            <person name="Thomas B.C."/>
            <person name="Banfield J.F."/>
        </authorList>
    </citation>
    <scope>NUCLEOTIDE SEQUENCE [LARGE SCALE GENOMIC DNA]</scope>
    <source>
        <strain evidence="7">AMDSBA5</strain>
    </source>
</reference>
<dbReference type="RefSeq" id="WP_076006661.1">
    <property type="nucleotide sequence ID" value="NZ_MDZD01000032.1"/>
</dbReference>
<accession>A0A1R0IMK3</accession>
<evidence type="ECO:0000256" key="3">
    <source>
        <dbReference type="ARBA" id="ARBA00022692"/>
    </source>
</evidence>
<dbReference type="InterPro" id="IPR019108">
    <property type="entry name" value="Caa3_assmbl_CtaG-rel"/>
</dbReference>
<feature type="transmembrane region" description="Helical" evidence="6">
    <location>
        <begin position="159"/>
        <end position="178"/>
    </location>
</feature>
<dbReference type="GO" id="GO:0005886">
    <property type="term" value="C:plasma membrane"/>
    <property type="evidence" value="ECO:0007669"/>
    <property type="project" value="UniProtKB-SubCell"/>
</dbReference>
<evidence type="ECO:0000313" key="8">
    <source>
        <dbReference type="Proteomes" id="UP000242705"/>
    </source>
</evidence>
<evidence type="ECO:0000256" key="1">
    <source>
        <dbReference type="ARBA" id="ARBA00004651"/>
    </source>
</evidence>
<evidence type="ECO:0000256" key="4">
    <source>
        <dbReference type="ARBA" id="ARBA00022989"/>
    </source>
</evidence>
<dbReference type="AlphaFoldDB" id="A0A1R0IMK3"/>
<protein>
    <submittedName>
        <fullName evidence="7">Cytochrome c oxidase assembly protein</fullName>
    </submittedName>
</protein>
<dbReference type="EMBL" id="PXYX01000010">
    <property type="protein sequence ID" value="PSR27835.1"/>
    <property type="molecule type" value="Genomic_DNA"/>
</dbReference>
<comment type="subcellular location">
    <subcellularLocation>
        <location evidence="1">Cell membrane</location>
        <topology evidence="1">Multi-pass membrane protein</topology>
    </subcellularLocation>
</comment>
<dbReference type="Proteomes" id="UP000242705">
    <property type="component" value="Unassembled WGS sequence"/>
</dbReference>
<sequence length="282" mass="32783">MAFLFQHYNFFALWHPEVMLLVIILLVVYFQLLGPLKHRFGENLPPVPTMQKVYFISALVVFYLAMGTPLKLIADDYLFSGHMVQYALLSMVLPPLLLAGIPQWMIQSLWKTRFWYKVLRVATNPPFAIITFNVIFSAIEWPPFLDASLRNDWVYVLESYVMLFSAIFMWWPVMSPVLQKGSRKLSVVRKAGTLPELGMISRGYQLVYIFFNFDLMMPALVYIIDTTQPFYQFYIHAPRIFGISALADQQLGVLIMGLSMTIAYISAFIATYTKYDESHWYE</sequence>
<feature type="transmembrane region" description="Helical" evidence="6">
    <location>
        <begin position="53"/>
        <end position="74"/>
    </location>
</feature>
<proteinExistence type="predicted"/>
<keyword evidence="4 6" id="KW-1133">Transmembrane helix</keyword>
<feature type="transmembrane region" description="Helical" evidence="6">
    <location>
        <begin position="206"/>
        <end position="224"/>
    </location>
</feature>
<name>A0A1R0IMK3_SULTH</name>
<comment type="caution">
    <text evidence="7">The sequence shown here is derived from an EMBL/GenBank/DDBJ whole genome shotgun (WGS) entry which is preliminary data.</text>
</comment>
<evidence type="ECO:0000256" key="2">
    <source>
        <dbReference type="ARBA" id="ARBA00022475"/>
    </source>
</evidence>
<feature type="transmembrane region" description="Helical" evidence="6">
    <location>
        <begin position="251"/>
        <end position="272"/>
    </location>
</feature>
<feature type="transmembrane region" description="Helical" evidence="6">
    <location>
        <begin position="86"/>
        <end position="106"/>
    </location>
</feature>
<evidence type="ECO:0000313" key="7">
    <source>
        <dbReference type="EMBL" id="PSR27835.1"/>
    </source>
</evidence>
<keyword evidence="3 6" id="KW-0812">Transmembrane</keyword>
<organism evidence="7 8">
    <name type="scientific">Sulfobacillus thermosulfidooxidans</name>
    <dbReference type="NCBI Taxonomy" id="28034"/>
    <lineage>
        <taxon>Bacteria</taxon>
        <taxon>Bacillati</taxon>
        <taxon>Bacillota</taxon>
        <taxon>Clostridia</taxon>
        <taxon>Eubacteriales</taxon>
        <taxon>Clostridiales Family XVII. Incertae Sedis</taxon>
        <taxon>Sulfobacillus</taxon>
    </lineage>
</organism>
<evidence type="ECO:0000256" key="5">
    <source>
        <dbReference type="ARBA" id="ARBA00023136"/>
    </source>
</evidence>
<gene>
    <name evidence="7" type="ORF">C7B47_07000</name>
</gene>
<keyword evidence="5 6" id="KW-0472">Membrane</keyword>
<feature type="transmembrane region" description="Helical" evidence="6">
    <location>
        <begin position="118"/>
        <end position="139"/>
    </location>
</feature>
<feature type="transmembrane region" description="Helical" evidence="6">
    <location>
        <begin position="12"/>
        <end position="32"/>
    </location>
</feature>
<dbReference type="Pfam" id="PF09678">
    <property type="entry name" value="Caa3_CtaG"/>
    <property type="match status" value="1"/>
</dbReference>
<evidence type="ECO:0000256" key="6">
    <source>
        <dbReference type="SAM" id="Phobius"/>
    </source>
</evidence>